<dbReference type="InterPro" id="IPR001506">
    <property type="entry name" value="Peptidase_M12A"/>
</dbReference>
<proteinExistence type="predicted"/>
<dbReference type="EC" id="3.4.24.-" evidence="9"/>
<dbReference type="InterPro" id="IPR024079">
    <property type="entry name" value="MetalloPept_cat_dom_sf"/>
</dbReference>
<keyword evidence="7" id="KW-0325">Glycoprotein</keyword>
<dbReference type="SMART" id="SM00209">
    <property type="entry name" value="TSP1"/>
    <property type="match status" value="2"/>
</dbReference>
<evidence type="ECO:0000256" key="2">
    <source>
        <dbReference type="ARBA" id="ARBA00022723"/>
    </source>
</evidence>
<keyword evidence="1 9" id="KW-0645">Protease</keyword>
<dbReference type="SUPFAM" id="SSF55486">
    <property type="entry name" value="Metalloproteases ('zincins'), catalytic domain"/>
    <property type="match status" value="1"/>
</dbReference>
<dbReference type="Pfam" id="PF00090">
    <property type="entry name" value="TSP_1"/>
    <property type="match status" value="1"/>
</dbReference>
<sequence length="206" mass="23138">MKDILIHGENKQKFPVLLCTPGKEFNFNKYSEKYIDPLDAPYDTGSLMHYGKYTFNKNGRATIEVIGNPQQPIGQRNGFSKTDIEQLNALYDCSNADTGGWSSWSNFGPCYEVYNKCLHDRQRYCSHENRNKCPGANSYGVQKQTKACPHNCSLPIDGHWSRWSSWTACSVTCGPGTHTRTRKCDAPVPKNDGRTAVEVVRMSGSV</sequence>
<evidence type="ECO:0000256" key="3">
    <source>
        <dbReference type="ARBA" id="ARBA00022801"/>
    </source>
</evidence>
<dbReference type="InterPro" id="IPR036383">
    <property type="entry name" value="TSP1_rpt_sf"/>
</dbReference>
<feature type="domain" description="Peptidase M12A" evidence="10">
    <location>
        <begin position="1"/>
        <end position="94"/>
    </location>
</feature>
<evidence type="ECO:0000256" key="8">
    <source>
        <dbReference type="PROSITE-ProRule" id="PRU01211"/>
    </source>
</evidence>
<gene>
    <name evidence="11" type="ORF">OS493_002688</name>
</gene>
<dbReference type="PANTHER" id="PTHR10127">
    <property type="entry name" value="DISCOIDIN, CUB, EGF, LAMININ , AND ZINC METALLOPROTEASE DOMAIN CONTAINING"/>
    <property type="match status" value="1"/>
</dbReference>
<dbReference type="Pfam" id="PF01400">
    <property type="entry name" value="Astacin"/>
    <property type="match status" value="1"/>
</dbReference>
<dbReference type="Gene3D" id="3.40.390.10">
    <property type="entry name" value="Collagenase (Catalytic Domain)"/>
    <property type="match status" value="1"/>
</dbReference>
<evidence type="ECO:0000259" key="10">
    <source>
        <dbReference type="PROSITE" id="PS51864"/>
    </source>
</evidence>
<keyword evidence="6" id="KW-1015">Disulfide bond</keyword>
<reference evidence="11" key="1">
    <citation type="submission" date="2023-01" db="EMBL/GenBank/DDBJ databases">
        <title>Genome assembly of the deep-sea coral Lophelia pertusa.</title>
        <authorList>
            <person name="Herrera S."/>
            <person name="Cordes E."/>
        </authorList>
    </citation>
    <scope>NUCLEOTIDE SEQUENCE</scope>
    <source>
        <strain evidence="11">USNM1676648</strain>
        <tissue evidence="11">Polyp</tissue>
    </source>
</reference>
<evidence type="ECO:0000256" key="6">
    <source>
        <dbReference type="ARBA" id="ARBA00023157"/>
    </source>
</evidence>
<dbReference type="OrthoDB" id="5964863at2759"/>
<evidence type="ECO:0000256" key="7">
    <source>
        <dbReference type="ARBA" id="ARBA00023180"/>
    </source>
</evidence>
<dbReference type="Proteomes" id="UP001163046">
    <property type="component" value="Unassembled WGS sequence"/>
</dbReference>
<comment type="cofactor">
    <cofactor evidence="9">
        <name>Zn(2+)</name>
        <dbReference type="ChEBI" id="CHEBI:29105"/>
    </cofactor>
    <text evidence="9">Binds 1 zinc ion per subunit.</text>
</comment>
<evidence type="ECO:0000313" key="11">
    <source>
        <dbReference type="EMBL" id="KAJ7365950.1"/>
    </source>
</evidence>
<comment type="caution">
    <text evidence="8">Lacks conserved residue(s) required for the propagation of feature annotation.</text>
</comment>
<keyword evidence="12" id="KW-1185">Reference proteome</keyword>
<protein>
    <recommendedName>
        <fullName evidence="9">Metalloendopeptidase</fullName>
        <ecNumber evidence="9">3.4.24.-</ecNumber>
    </recommendedName>
</protein>
<dbReference type="AlphaFoldDB" id="A0A9W9YTN7"/>
<evidence type="ECO:0000256" key="5">
    <source>
        <dbReference type="ARBA" id="ARBA00023049"/>
    </source>
</evidence>
<dbReference type="SUPFAM" id="SSF82895">
    <property type="entry name" value="TSP-1 type 1 repeat"/>
    <property type="match status" value="1"/>
</dbReference>
<dbReference type="GO" id="GO:0004222">
    <property type="term" value="F:metalloendopeptidase activity"/>
    <property type="evidence" value="ECO:0007669"/>
    <property type="project" value="UniProtKB-UniRule"/>
</dbReference>
<dbReference type="EMBL" id="MU827302">
    <property type="protein sequence ID" value="KAJ7365950.1"/>
    <property type="molecule type" value="Genomic_DNA"/>
</dbReference>
<accession>A0A9W9YTN7</accession>
<keyword evidence="5 9" id="KW-0482">Metalloprotease</keyword>
<evidence type="ECO:0000313" key="12">
    <source>
        <dbReference type="Proteomes" id="UP001163046"/>
    </source>
</evidence>
<dbReference type="Gene3D" id="2.20.100.10">
    <property type="entry name" value="Thrombospondin type-1 (TSP1) repeat"/>
    <property type="match status" value="1"/>
</dbReference>
<name>A0A9W9YTN7_9CNID</name>
<evidence type="ECO:0000256" key="1">
    <source>
        <dbReference type="ARBA" id="ARBA00022670"/>
    </source>
</evidence>
<evidence type="ECO:0000256" key="4">
    <source>
        <dbReference type="ARBA" id="ARBA00022833"/>
    </source>
</evidence>
<dbReference type="PROSITE" id="PS51864">
    <property type="entry name" value="ASTACIN"/>
    <property type="match status" value="1"/>
</dbReference>
<keyword evidence="4 9" id="KW-0862">Zinc</keyword>
<dbReference type="PRINTS" id="PR00480">
    <property type="entry name" value="ASTACIN"/>
</dbReference>
<dbReference type="InterPro" id="IPR000884">
    <property type="entry name" value="TSP1_rpt"/>
</dbReference>
<organism evidence="11 12">
    <name type="scientific">Desmophyllum pertusum</name>
    <dbReference type="NCBI Taxonomy" id="174260"/>
    <lineage>
        <taxon>Eukaryota</taxon>
        <taxon>Metazoa</taxon>
        <taxon>Cnidaria</taxon>
        <taxon>Anthozoa</taxon>
        <taxon>Hexacorallia</taxon>
        <taxon>Scleractinia</taxon>
        <taxon>Caryophylliina</taxon>
        <taxon>Caryophylliidae</taxon>
        <taxon>Desmophyllum</taxon>
    </lineage>
</organism>
<evidence type="ECO:0000256" key="9">
    <source>
        <dbReference type="RuleBase" id="RU361183"/>
    </source>
</evidence>
<dbReference type="GO" id="GO:0046872">
    <property type="term" value="F:metal ion binding"/>
    <property type="evidence" value="ECO:0007669"/>
    <property type="project" value="UniProtKB-KW"/>
</dbReference>
<comment type="caution">
    <text evidence="11">The sequence shown here is derived from an EMBL/GenBank/DDBJ whole genome shotgun (WGS) entry which is preliminary data.</text>
</comment>
<dbReference type="PROSITE" id="PS50092">
    <property type="entry name" value="TSP1"/>
    <property type="match status" value="1"/>
</dbReference>
<keyword evidence="2 9" id="KW-0479">Metal-binding</keyword>
<keyword evidence="3 9" id="KW-0378">Hydrolase</keyword>
<dbReference type="PANTHER" id="PTHR10127:SF780">
    <property type="entry name" value="METALLOENDOPEPTIDASE"/>
    <property type="match status" value="1"/>
</dbReference>
<dbReference type="GO" id="GO:0006508">
    <property type="term" value="P:proteolysis"/>
    <property type="evidence" value="ECO:0007669"/>
    <property type="project" value="UniProtKB-KW"/>
</dbReference>
<dbReference type="FunFam" id="2.20.100.10:FF:000001">
    <property type="entry name" value="semaphorin-5A isoform X1"/>
    <property type="match status" value="1"/>
</dbReference>